<dbReference type="PANTHER" id="PTHR36492:SF2">
    <property type="entry name" value="[ACYL-CARRIER-PROTEIN] PHOSPHODIESTERASE PPTH"/>
    <property type="match status" value="1"/>
</dbReference>
<dbReference type="InterPro" id="IPR029052">
    <property type="entry name" value="Metallo-depent_PP-like"/>
</dbReference>
<dbReference type="Gene3D" id="3.60.21.10">
    <property type="match status" value="1"/>
</dbReference>
<dbReference type="CDD" id="cd00838">
    <property type="entry name" value="MPP_superfamily"/>
    <property type="match status" value="1"/>
</dbReference>
<comment type="caution">
    <text evidence="2">The sequence shown here is derived from an EMBL/GenBank/DDBJ whole genome shotgun (WGS) entry which is preliminary data.</text>
</comment>
<evidence type="ECO:0000313" key="2">
    <source>
        <dbReference type="EMBL" id="MDA4848798.1"/>
    </source>
</evidence>
<dbReference type="RefSeq" id="WP_271092677.1">
    <property type="nucleotide sequence ID" value="NZ_JAPJZH010000033.1"/>
</dbReference>
<dbReference type="Pfam" id="PF00149">
    <property type="entry name" value="Metallophos"/>
    <property type="match status" value="1"/>
</dbReference>
<keyword evidence="3" id="KW-1185">Reference proteome</keyword>
<accession>A0ABT4VXR6</accession>
<dbReference type="EMBL" id="JAPJZH010000033">
    <property type="protein sequence ID" value="MDA4848798.1"/>
    <property type="molecule type" value="Genomic_DNA"/>
</dbReference>
<dbReference type="Proteomes" id="UP001148313">
    <property type="component" value="Unassembled WGS sequence"/>
</dbReference>
<gene>
    <name evidence="2" type="ORF">OOZ53_25835</name>
</gene>
<protein>
    <submittedName>
        <fullName evidence="2">Metallophosphoesterase</fullName>
    </submittedName>
</protein>
<reference evidence="2" key="1">
    <citation type="submission" date="2022-11" db="EMBL/GenBank/DDBJ databases">
        <title>Hoeflea poritis sp. nov., isolated from scleractinian coral Porites lutea.</title>
        <authorList>
            <person name="Zhang G."/>
            <person name="Wei Q."/>
            <person name="Cai L."/>
        </authorList>
    </citation>
    <scope>NUCLEOTIDE SEQUENCE</scope>
    <source>
        <strain evidence="2">E7-10</strain>
    </source>
</reference>
<name>A0ABT4VXR6_9HYPH</name>
<evidence type="ECO:0000259" key="1">
    <source>
        <dbReference type="Pfam" id="PF00149"/>
    </source>
</evidence>
<dbReference type="InterPro" id="IPR052963">
    <property type="entry name" value="Pantetheine_PDE"/>
</dbReference>
<feature type="domain" description="Calcineurin-like phosphoesterase" evidence="1">
    <location>
        <begin position="1"/>
        <end position="218"/>
    </location>
</feature>
<dbReference type="SUPFAM" id="SSF56300">
    <property type="entry name" value="Metallo-dependent phosphatases"/>
    <property type="match status" value="1"/>
</dbReference>
<evidence type="ECO:0000313" key="3">
    <source>
        <dbReference type="Proteomes" id="UP001148313"/>
    </source>
</evidence>
<dbReference type="PANTHER" id="PTHR36492">
    <property type="match status" value="1"/>
</dbReference>
<proteinExistence type="predicted"/>
<organism evidence="2 3">
    <name type="scientific">Hoeflea poritis</name>
    <dbReference type="NCBI Taxonomy" id="2993659"/>
    <lineage>
        <taxon>Bacteria</taxon>
        <taxon>Pseudomonadati</taxon>
        <taxon>Pseudomonadota</taxon>
        <taxon>Alphaproteobacteria</taxon>
        <taxon>Hyphomicrobiales</taxon>
        <taxon>Rhizobiaceae</taxon>
        <taxon>Hoeflea</taxon>
    </lineage>
</organism>
<sequence>MRVFTISDLHVDYRENGRWVEALSLADFTNDALILAGDLSDSLPRIEKNLSLLATRFRHVLYVPGNHDLWVLRDKGIADSFDKFSHVQNAVRNGGALMQPLDLGAVSIVPLLSWYDYSFGQPSDELKRRWMDYRACRWPDGTSERSVAERFIEMNEPVSRPANPVVITFSHFMPRIGLMPTFAPPRSRMLFPVLGTELLDAQIRRAGSSIHIYGHSHINRRVTRDGILYVNNAFGYPNEARFTAKKLLCIYEES</sequence>
<dbReference type="InterPro" id="IPR004843">
    <property type="entry name" value="Calcineurin-like_PHP"/>
</dbReference>